<sequence length="73" mass="7509">MSSSNQGGGNTSGGNPSGGSTNPPLKPKDNVDGSLRDKSGKDAKPPPGSGPGPKWTSDYWGRRSMREANSRGH</sequence>
<evidence type="ECO:0000313" key="3">
    <source>
        <dbReference type="Proteomes" id="UP000182658"/>
    </source>
</evidence>
<feature type="compositionally biased region" description="Basic and acidic residues" evidence="1">
    <location>
        <begin position="60"/>
        <end position="73"/>
    </location>
</feature>
<feature type="compositionally biased region" description="Basic and acidic residues" evidence="1">
    <location>
        <begin position="26"/>
        <end position="44"/>
    </location>
</feature>
<proteinExistence type="predicted"/>
<dbReference type="EMBL" id="KV875098">
    <property type="protein sequence ID" value="OIW28448.1"/>
    <property type="molecule type" value="Genomic_DNA"/>
</dbReference>
<evidence type="ECO:0000313" key="2">
    <source>
        <dbReference type="EMBL" id="OIW28448.1"/>
    </source>
</evidence>
<organism evidence="2 3">
    <name type="scientific">Coniochaeta ligniaria NRRL 30616</name>
    <dbReference type="NCBI Taxonomy" id="1408157"/>
    <lineage>
        <taxon>Eukaryota</taxon>
        <taxon>Fungi</taxon>
        <taxon>Dikarya</taxon>
        <taxon>Ascomycota</taxon>
        <taxon>Pezizomycotina</taxon>
        <taxon>Sordariomycetes</taxon>
        <taxon>Sordariomycetidae</taxon>
        <taxon>Coniochaetales</taxon>
        <taxon>Coniochaetaceae</taxon>
        <taxon>Coniochaeta</taxon>
    </lineage>
</organism>
<protein>
    <submittedName>
        <fullName evidence="2">Uncharacterized protein</fullName>
    </submittedName>
</protein>
<accession>A0A1J7JFG6</accession>
<dbReference type="AlphaFoldDB" id="A0A1J7JFG6"/>
<keyword evidence="3" id="KW-1185">Reference proteome</keyword>
<evidence type="ECO:0000256" key="1">
    <source>
        <dbReference type="SAM" id="MobiDB-lite"/>
    </source>
</evidence>
<feature type="compositionally biased region" description="Gly residues" evidence="1">
    <location>
        <begin position="1"/>
        <end position="17"/>
    </location>
</feature>
<gene>
    <name evidence="2" type="ORF">CONLIGDRAFT_632722</name>
</gene>
<reference evidence="2 3" key="1">
    <citation type="submission" date="2016-10" db="EMBL/GenBank/DDBJ databases">
        <title>Draft genome sequence of Coniochaeta ligniaria NRRL30616, a lignocellulolytic fungus for bioabatement of inhibitors in plant biomass hydrolysates.</title>
        <authorList>
            <consortium name="DOE Joint Genome Institute"/>
            <person name="Jimenez D.J."/>
            <person name="Hector R.E."/>
            <person name="Riley R."/>
            <person name="Sun H."/>
            <person name="Grigoriev I.V."/>
            <person name="Van Elsas J.D."/>
            <person name="Nichols N.N."/>
        </authorList>
    </citation>
    <scope>NUCLEOTIDE SEQUENCE [LARGE SCALE GENOMIC DNA]</scope>
    <source>
        <strain evidence="2 3">NRRL 30616</strain>
    </source>
</reference>
<feature type="region of interest" description="Disordered" evidence="1">
    <location>
        <begin position="1"/>
        <end position="73"/>
    </location>
</feature>
<dbReference type="InParanoid" id="A0A1J7JFG6"/>
<name>A0A1J7JFG6_9PEZI</name>
<dbReference type="Proteomes" id="UP000182658">
    <property type="component" value="Unassembled WGS sequence"/>
</dbReference>